<sequence>MSTSGNRLGFFERIGRGWKMTKLGMAVVRADPELLVYTLLSAVFSIVASIAVISGSIGIEMLTDSESTTAQEEDALTAANLAIVFVGYLVISVITVFWNAAIIASAYERLTAGTNPSFSYGISQATKCLPQILVWGIISGTVGVILKIMESVANDKDSPLPLRIVAGLAAFILGVAWWMATFFVVPILVLEKAGVVDSMKQSPRLFKETWGEDVGSHIGTGFLQGIFILFLIVIILPLMFLSEATAVLAVVLLLVGIGGSVLFFTTVESVNRASLFYYAKTGQLPPMAEKVGIEF</sequence>
<feature type="transmembrane region" description="Helical" evidence="1">
    <location>
        <begin position="34"/>
        <end position="59"/>
    </location>
</feature>
<reference evidence="2" key="1">
    <citation type="submission" date="2018-05" db="EMBL/GenBank/DDBJ databases">
        <authorList>
            <person name="Lanie J.A."/>
            <person name="Ng W.-L."/>
            <person name="Kazmierczak K.M."/>
            <person name="Andrzejewski T.M."/>
            <person name="Davidsen T.M."/>
            <person name="Wayne K.J."/>
            <person name="Tettelin H."/>
            <person name="Glass J.I."/>
            <person name="Rusch D."/>
            <person name="Podicherti R."/>
            <person name="Tsui H.-C.T."/>
            <person name="Winkler M.E."/>
        </authorList>
    </citation>
    <scope>NUCLEOTIDE SEQUENCE</scope>
</reference>
<evidence type="ECO:0008006" key="3">
    <source>
        <dbReference type="Google" id="ProtNLM"/>
    </source>
</evidence>
<evidence type="ECO:0000313" key="2">
    <source>
        <dbReference type="EMBL" id="SUZ84951.1"/>
    </source>
</evidence>
<feature type="transmembrane region" description="Helical" evidence="1">
    <location>
        <begin position="79"/>
        <end position="107"/>
    </location>
</feature>
<dbReference type="EMBL" id="UINC01001614">
    <property type="protein sequence ID" value="SUZ84951.1"/>
    <property type="molecule type" value="Genomic_DNA"/>
</dbReference>
<dbReference type="InterPro" id="IPR046157">
    <property type="entry name" value="DUF6159"/>
</dbReference>
<keyword evidence="1" id="KW-1133">Transmembrane helix</keyword>
<organism evidence="2">
    <name type="scientific">marine metagenome</name>
    <dbReference type="NCBI Taxonomy" id="408172"/>
    <lineage>
        <taxon>unclassified sequences</taxon>
        <taxon>metagenomes</taxon>
        <taxon>ecological metagenomes</taxon>
    </lineage>
</organism>
<protein>
    <recommendedName>
        <fullName evidence="3">Glycerophosphoryl diester phosphodiesterase membrane domain-containing protein</fullName>
    </recommendedName>
</protein>
<name>A0A381QZS8_9ZZZZ</name>
<evidence type="ECO:0000256" key="1">
    <source>
        <dbReference type="SAM" id="Phobius"/>
    </source>
</evidence>
<accession>A0A381QZS8</accession>
<keyword evidence="1" id="KW-0812">Transmembrane</keyword>
<feature type="transmembrane region" description="Helical" evidence="1">
    <location>
        <begin position="246"/>
        <end position="267"/>
    </location>
</feature>
<feature type="transmembrane region" description="Helical" evidence="1">
    <location>
        <begin position="222"/>
        <end position="240"/>
    </location>
</feature>
<dbReference type="Pfam" id="PF19656">
    <property type="entry name" value="DUF6159"/>
    <property type="match status" value="1"/>
</dbReference>
<feature type="transmembrane region" description="Helical" evidence="1">
    <location>
        <begin position="128"/>
        <end position="148"/>
    </location>
</feature>
<dbReference type="AlphaFoldDB" id="A0A381QZS8"/>
<feature type="transmembrane region" description="Helical" evidence="1">
    <location>
        <begin position="168"/>
        <end position="190"/>
    </location>
</feature>
<keyword evidence="1" id="KW-0472">Membrane</keyword>
<proteinExistence type="predicted"/>
<gene>
    <name evidence="2" type="ORF">METZ01_LOCUS37805</name>
</gene>